<dbReference type="CDD" id="cd01837">
    <property type="entry name" value="SGNH_plant_lipase_like"/>
    <property type="match status" value="1"/>
</dbReference>
<evidence type="ECO:0000313" key="3">
    <source>
        <dbReference type="Proteomes" id="UP000323000"/>
    </source>
</evidence>
<dbReference type="PANTHER" id="PTHR45642">
    <property type="entry name" value="GDSL ESTERASE/LIPASE EXL3"/>
    <property type="match status" value="1"/>
</dbReference>
<accession>A0A5C7HRZ0</accession>
<protein>
    <submittedName>
        <fullName evidence="2">Uncharacterized protein</fullName>
    </submittedName>
</protein>
<gene>
    <name evidence="2" type="ORF">EZV62_014404</name>
</gene>
<dbReference type="FunFam" id="3.40.50.1110:FF:000003">
    <property type="entry name" value="GDSL esterase/lipase APG"/>
    <property type="match status" value="1"/>
</dbReference>
<proteinExistence type="inferred from homology"/>
<dbReference type="AlphaFoldDB" id="A0A5C7HRZ0"/>
<dbReference type="InterPro" id="IPR035669">
    <property type="entry name" value="SGNH_plant_lipase-like"/>
</dbReference>
<dbReference type="GO" id="GO:0016788">
    <property type="term" value="F:hydrolase activity, acting on ester bonds"/>
    <property type="evidence" value="ECO:0007669"/>
    <property type="project" value="InterPro"/>
</dbReference>
<name>A0A5C7HRZ0_9ROSI</name>
<dbReference type="InterPro" id="IPR001087">
    <property type="entry name" value="GDSL"/>
</dbReference>
<dbReference type="GO" id="GO:0005576">
    <property type="term" value="C:extracellular region"/>
    <property type="evidence" value="ECO:0007669"/>
    <property type="project" value="TreeGrafter"/>
</dbReference>
<dbReference type="InterPro" id="IPR036514">
    <property type="entry name" value="SGNH_hydro_sf"/>
</dbReference>
<organism evidence="2 3">
    <name type="scientific">Acer yangbiense</name>
    <dbReference type="NCBI Taxonomy" id="1000413"/>
    <lineage>
        <taxon>Eukaryota</taxon>
        <taxon>Viridiplantae</taxon>
        <taxon>Streptophyta</taxon>
        <taxon>Embryophyta</taxon>
        <taxon>Tracheophyta</taxon>
        <taxon>Spermatophyta</taxon>
        <taxon>Magnoliopsida</taxon>
        <taxon>eudicotyledons</taxon>
        <taxon>Gunneridae</taxon>
        <taxon>Pentapetalae</taxon>
        <taxon>rosids</taxon>
        <taxon>malvids</taxon>
        <taxon>Sapindales</taxon>
        <taxon>Sapindaceae</taxon>
        <taxon>Hippocastanoideae</taxon>
        <taxon>Acereae</taxon>
        <taxon>Acer</taxon>
    </lineage>
</organism>
<dbReference type="SUPFAM" id="SSF52266">
    <property type="entry name" value="SGNH hydrolase"/>
    <property type="match status" value="1"/>
</dbReference>
<dbReference type="Proteomes" id="UP000323000">
    <property type="component" value="Chromosome 6"/>
</dbReference>
<dbReference type="Gene3D" id="3.40.50.1110">
    <property type="entry name" value="SGNH hydrolase"/>
    <property type="match status" value="1"/>
</dbReference>
<dbReference type="Pfam" id="PF00657">
    <property type="entry name" value="Lipase_GDSL"/>
    <property type="match status" value="1"/>
</dbReference>
<dbReference type="OrthoDB" id="1600564at2759"/>
<dbReference type="EMBL" id="VAHF01000006">
    <property type="protein sequence ID" value="TXG59831.1"/>
    <property type="molecule type" value="Genomic_DNA"/>
</dbReference>
<dbReference type="PANTHER" id="PTHR45642:SF95">
    <property type="entry name" value="GDSL-LIKE LIPASE_ACYLHYDROLASE FAMILY PROTEIN, EXPRESSED"/>
    <property type="match status" value="1"/>
</dbReference>
<keyword evidence="3" id="KW-1185">Reference proteome</keyword>
<sequence length="381" mass="41776">MHHQKMKFPSRKPSCFPSSTVIILLFLIMINTSDRLAASMNQQILKRNDTASSRSVPAMFVFGDSIVDPGNNNHIETLVKCNFPPYGRDFKGGKPTGRFSNGLIPSDLLAKGFGVKDIVPAYLDPNLQPQDLITGVSFASGASGYDPLTSKIASVISMTKQLDLFKQSLTKIKAAVGEEQTANILSKSIFVVCSGSDDIANTYFGTPFRRLHYDINSYTDLMSNAASSFLQELYGVGARRIVAVTVPPIGCVPSQRTISGGIARECSEPANQVAKLFNSKFSSAIGSLSQKFPDSKIVFFDVYTPLLSLIQNPANYGFEMVTEGCCGTGNIEVSILCTQLSDSKTCKDDTKYIFWDSYHPTEAAYKVLVTELLNKYKNRFF</sequence>
<evidence type="ECO:0000256" key="1">
    <source>
        <dbReference type="ARBA" id="ARBA00008668"/>
    </source>
</evidence>
<comment type="caution">
    <text evidence="2">The sequence shown here is derived from an EMBL/GenBank/DDBJ whole genome shotgun (WGS) entry which is preliminary data.</text>
</comment>
<comment type="similarity">
    <text evidence="1">Belongs to the 'GDSL' lipolytic enzyme family.</text>
</comment>
<reference evidence="3" key="1">
    <citation type="journal article" date="2019" name="Gigascience">
        <title>De novo genome assembly of the endangered Acer yangbiense, a plant species with extremely small populations endemic to Yunnan Province, China.</title>
        <authorList>
            <person name="Yang J."/>
            <person name="Wariss H.M."/>
            <person name="Tao L."/>
            <person name="Zhang R."/>
            <person name="Yun Q."/>
            <person name="Hollingsworth P."/>
            <person name="Dao Z."/>
            <person name="Luo G."/>
            <person name="Guo H."/>
            <person name="Ma Y."/>
            <person name="Sun W."/>
        </authorList>
    </citation>
    <scope>NUCLEOTIDE SEQUENCE [LARGE SCALE GENOMIC DNA]</scope>
    <source>
        <strain evidence="3">cv. Malutang</strain>
    </source>
</reference>
<evidence type="ECO:0000313" key="2">
    <source>
        <dbReference type="EMBL" id="TXG59831.1"/>
    </source>
</evidence>
<dbReference type="InterPro" id="IPR050592">
    <property type="entry name" value="GDSL_lipolytic_enzyme"/>
</dbReference>